<dbReference type="InterPro" id="IPR002173">
    <property type="entry name" value="Carboh/pur_kinase_PfkB_CS"/>
</dbReference>
<dbReference type="GO" id="GO:0016301">
    <property type="term" value="F:kinase activity"/>
    <property type="evidence" value="ECO:0007669"/>
    <property type="project" value="UniProtKB-KW"/>
</dbReference>
<proteinExistence type="predicted"/>
<accession>A0A382UVL1</accession>
<gene>
    <name evidence="5" type="ORF">METZ01_LOCUS391128</name>
</gene>
<dbReference type="Gene3D" id="3.40.1190.20">
    <property type="match status" value="1"/>
</dbReference>
<dbReference type="Pfam" id="PF00294">
    <property type="entry name" value="PfkB"/>
    <property type="match status" value="1"/>
</dbReference>
<dbReference type="GO" id="GO:0004730">
    <property type="term" value="F:pseudouridylate synthase activity"/>
    <property type="evidence" value="ECO:0007669"/>
    <property type="project" value="TreeGrafter"/>
</dbReference>
<dbReference type="GO" id="GO:0005737">
    <property type="term" value="C:cytoplasm"/>
    <property type="evidence" value="ECO:0007669"/>
    <property type="project" value="TreeGrafter"/>
</dbReference>
<evidence type="ECO:0000256" key="1">
    <source>
        <dbReference type="ARBA" id="ARBA00022679"/>
    </source>
</evidence>
<dbReference type="AlphaFoldDB" id="A0A382UVL1"/>
<feature type="non-terminal residue" evidence="5">
    <location>
        <position position="141"/>
    </location>
</feature>
<keyword evidence="3" id="KW-0418">Kinase</keyword>
<evidence type="ECO:0000256" key="2">
    <source>
        <dbReference type="ARBA" id="ARBA00022723"/>
    </source>
</evidence>
<dbReference type="PANTHER" id="PTHR42909:SF1">
    <property type="entry name" value="CARBOHYDRATE KINASE PFKB DOMAIN-CONTAINING PROTEIN"/>
    <property type="match status" value="1"/>
</dbReference>
<dbReference type="InterPro" id="IPR029056">
    <property type="entry name" value="Ribokinase-like"/>
</dbReference>
<feature type="domain" description="Carbohydrate kinase PfkB" evidence="4">
    <location>
        <begin position="7"/>
        <end position="114"/>
    </location>
</feature>
<name>A0A382UVL1_9ZZZZ</name>
<organism evidence="5">
    <name type="scientific">marine metagenome</name>
    <dbReference type="NCBI Taxonomy" id="408172"/>
    <lineage>
        <taxon>unclassified sequences</taxon>
        <taxon>metagenomes</taxon>
        <taxon>ecological metagenomes</taxon>
    </lineage>
</organism>
<dbReference type="PANTHER" id="PTHR42909">
    <property type="entry name" value="ZGC:136858"/>
    <property type="match status" value="1"/>
</dbReference>
<keyword evidence="1" id="KW-0808">Transferase</keyword>
<dbReference type="SUPFAM" id="SSF53613">
    <property type="entry name" value="Ribokinase-like"/>
    <property type="match status" value="1"/>
</dbReference>
<evidence type="ECO:0000259" key="4">
    <source>
        <dbReference type="Pfam" id="PF00294"/>
    </source>
</evidence>
<reference evidence="5" key="1">
    <citation type="submission" date="2018-05" db="EMBL/GenBank/DDBJ databases">
        <authorList>
            <person name="Lanie J.A."/>
            <person name="Ng W.-L."/>
            <person name="Kazmierczak K.M."/>
            <person name="Andrzejewski T.M."/>
            <person name="Davidsen T.M."/>
            <person name="Wayne K.J."/>
            <person name="Tettelin H."/>
            <person name="Glass J.I."/>
            <person name="Rusch D."/>
            <person name="Podicherti R."/>
            <person name="Tsui H.-C.T."/>
            <person name="Winkler M.E."/>
        </authorList>
    </citation>
    <scope>NUCLEOTIDE SEQUENCE</scope>
</reference>
<dbReference type="EMBL" id="UINC01147131">
    <property type="protein sequence ID" value="SVD38274.1"/>
    <property type="molecule type" value="Genomic_DNA"/>
</dbReference>
<evidence type="ECO:0000256" key="3">
    <source>
        <dbReference type="ARBA" id="ARBA00022777"/>
    </source>
</evidence>
<sequence length="141" mass="15151">MGKTPSRILCIGALHWDRQLRCLHEESSGESNPVVTTHCPGGVALNVATTLIQLGCNVGLSSRVGKDKDGDSILDHLATTKIDPVAIESDDTIGTASYTAVLDIDGNLIIGLADMSIYDQLDDRYWSEHTAVLAGWNAWCI</sequence>
<protein>
    <recommendedName>
        <fullName evidence="4">Carbohydrate kinase PfkB domain-containing protein</fullName>
    </recommendedName>
</protein>
<dbReference type="GO" id="GO:0046872">
    <property type="term" value="F:metal ion binding"/>
    <property type="evidence" value="ECO:0007669"/>
    <property type="project" value="UniProtKB-KW"/>
</dbReference>
<dbReference type="InterPro" id="IPR011611">
    <property type="entry name" value="PfkB_dom"/>
</dbReference>
<keyword evidence="2" id="KW-0479">Metal-binding</keyword>
<evidence type="ECO:0000313" key="5">
    <source>
        <dbReference type="EMBL" id="SVD38274.1"/>
    </source>
</evidence>
<dbReference type="PROSITE" id="PS00583">
    <property type="entry name" value="PFKB_KINASES_1"/>
    <property type="match status" value="1"/>
</dbReference>
<dbReference type="GO" id="GO:0016798">
    <property type="term" value="F:hydrolase activity, acting on glycosyl bonds"/>
    <property type="evidence" value="ECO:0007669"/>
    <property type="project" value="TreeGrafter"/>
</dbReference>